<reference evidence="1" key="1">
    <citation type="journal article" date="2023" name="GigaByte">
        <title>Genome assembly of the bearded iris, Iris pallida Lam.</title>
        <authorList>
            <person name="Bruccoleri R.E."/>
            <person name="Oakeley E.J."/>
            <person name="Faust A.M.E."/>
            <person name="Altorfer M."/>
            <person name="Dessus-Babus S."/>
            <person name="Burckhardt D."/>
            <person name="Oertli M."/>
            <person name="Naumann U."/>
            <person name="Petersen F."/>
            <person name="Wong J."/>
        </authorList>
    </citation>
    <scope>NUCLEOTIDE SEQUENCE</scope>
    <source>
        <strain evidence="1">GSM-AAB239-AS_SAM_17_03QT</strain>
    </source>
</reference>
<sequence>MTSIIGSSLVIDWIRNKDGVLNAAGFVDRVRSLDRVFIPSSLILPSRFGVGTRGGVYVHDWCCSCPDYGWRCSCLVTGCVSMGGLDVACQLTRSRCELIFFKLECVFRRPELSSDFLSVIIQWFLLYCP</sequence>
<reference evidence="1" key="2">
    <citation type="submission" date="2023-04" db="EMBL/GenBank/DDBJ databases">
        <authorList>
            <person name="Bruccoleri R.E."/>
            <person name="Oakeley E.J."/>
            <person name="Faust A.-M."/>
            <person name="Dessus-Babus S."/>
            <person name="Altorfer M."/>
            <person name="Burckhardt D."/>
            <person name="Oertli M."/>
            <person name="Naumann U."/>
            <person name="Petersen F."/>
            <person name="Wong J."/>
        </authorList>
    </citation>
    <scope>NUCLEOTIDE SEQUENCE</scope>
    <source>
        <strain evidence="1">GSM-AAB239-AS_SAM_17_03QT</strain>
        <tissue evidence="1">Leaf</tissue>
    </source>
</reference>
<name>A0AAX6EBH3_IRIPA</name>
<dbReference type="Proteomes" id="UP001140949">
    <property type="component" value="Unassembled WGS sequence"/>
</dbReference>
<evidence type="ECO:0000313" key="1">
    <source>
        <dbReference type="EMBL" id="KAJ6801301.1"/>
    </source>
</evidence>
<proteinExistence type="predicted"/>
<evidence type="ECO:0000313" key="2">
    <source>
        <dbReference type="Proteomes" id="UP001140949"/>
    </source>
</evidence>
<dbReference type="AlphaFoldDB" id="A0AAX6EBH3"/>
<accession>A0AAX6EBH3</accession>
<gene>
    <name evidence="1" type="ORF">M6B38_199160</name>
</gene>
<keyword evidence="2" id="KW-1185">Reference proteome</keyword>
<dbReference type="EMBL" id="JANAVB010038170">
    <property type="protein sequence ID" value="KAJ6801301.1"/>
    <property type="molecule type" value="Genomic_DNA"/>
</dbReference>
<protein>
    <submittedName>
        <fullName evidence="1">Uncharacterized protein</fullName>
    </submittedName>
</protein>
<comment type="caution">
    <text evidence="1">The sequence shown here is derived from an EMBL/GenBank/DDBJ whole genome shotgun (WGS) entry which is preliminary data.</text>
</comment>
<organism evidence="1 2">
    <name type="scientific">Iris pallida</name>
    <name type="common">Sweet iris</name>
    <dbReference type="NCBI Taxonomy" id="29817"/>
    <lineage>
        <taxon>Eukaryota</taxon>
        <taxon>Viridiplantae</taxon>
        <taxon>Streptophyta</taxon>
        <taxon>Embryophyta</taxon>
        <taxon>Tracheophyta</taxon>
        <taxon>Spermatophyta</taxon>
        <taxon>Magnoliopsida</taxon>
        <taxon>Liliopsida</taxon>
        <taxon>Asparagales</taxon>
        <taxon>Iridaceae</taxon>
        <taxon>Iridoideae</taxon>
        <taxon>Irideae</taxon>
        <taxon>Iris</taxon>
    </lineage>
</organism>